<evidence type="ECO:0000256" key="2">
    <source>
        <dbReference type="ARBA" id="ARBA00022723"/>
    </source>
</evidence>
<organism evidence="6">
    <name type="scientific">bioreactor metagenome</name>
    <dbReference type="NCBI Taxonomy" id="1076179"/>
    <lineage>
        <taxon>unclassified sequences</taxon>
        <taxon>metagenomes</taxon>
        <taxon>ecological metagenomes</taxon>
    </lineage>
</organism>
<dbReference type="AlphaFoldDB" id="A0A644TUU4"/>
<dbReference type="InterPro" id="IPR013785">
    <property type="entry name" value="Aldolase_TIM"/>
</dbReference>
<dbReference type="Pfam" id="PF04055">
    <property type="entry name" value="Radical_SAM"/>
    <property type="match status" value="1"/>
</dbReference>
<dbReference type="InterPro" id="IPR007197">
    <property type="entry name" value="rSAM"/>
</dbReference>
<evidence type="ECO:0000259" key="5">
    <source>
        <dbReference type="PROSITE" id="PS51918"/>
    </source>
</evidence>
<keyword evidence="3" id="KW-0408">Iron</keyword>
<dbReference type="PANTHER" id="PTHR43524:SF1">
    <property type="entry name" value="RADICAL SAM SUPERFAMILY PROTEIN"/>
    <property type="match status" value="1"/>
</dbReference>
<keyword evidence="4" id="KW-0411">Iron-sulfur</keyword>
<evidence type="ECO:0000256" key="3">
    <source>
        <dbReference type="ARBA" id="ARBA00023004"/>
    </source>
</evidence>
<dbReference type="PROSITE" id="PS51918">
    <property type="entry name" value="RADICAL_SAM"/>
    <property type="match status" value="1"/>
</dbReference>
<dbReference type="Pfam" id="PF13186">
    <property type="entry name" value="SPASM"/>
    <property type="match status" value="1"/>
</dbReference>
<evidence type="ECO:0000313" key="6">
    <source>
        <dbReference type="EMBL" id="MPL70660.1"/>
    </source>
</evidence>
<evidence type="ECO:0000256" key="4">
    <source>
        <dbReference type="ARBA" id="ARBA00023014"/>
    </source>
</evidence>
<gene>
    <name evidence="6" type="primary">pqqE_6</name>
    <name evidence="6" type="ORF">SDC9_16419</name>
</gene>
<dbReference type="GO" id="GO:0051536">
    <property type="term" value="F:iron-sulfur cluster binding"/>
    <property type="evidence" value="ECO:0007669"/>
    <property type="project" value="UniProtKB-KW"/>
</dbReference>
<reference evidence="6" key="1">
    <citation type="submission" date="2019-08" db="EMBL/GenBank/DDBJ databases">
        <authorList>
            <person name="Kucharzyk K."/>
            <person name="Murdoch R.W."/>
            <person name="Higgins S."/>
            <person name="Loffler F."/>
        </authorList>
    </citation>
    <scope>NUCLEOTIDE SEQUENCE</scope>
</reference>
<sequence>MPVLRKAAIDLLLWYIANDPMKRLPRIIELARKLDREAMHTAEIKAVEKVLTDEDSNWYLLVKKLFAEVDIKVIQKLVECFFVHANLEGAARARAARQKYDCNIPWAILMDPTSGCNLACTGCWAAQYGKKHNLSLETLDSICRQGKSLGSYFFILSGGEPLVRKDDIIHLCETHQDAYFFAFTNGTLVDEALCRDLLRVGNMAVAFSIEGDEEATDMRRGKGTYRKVLAAMDLMREHRLLFGYSTCYHRYNTESVGSDEFVDEMIARGCRFVWNFTYIPVGKDADVSLLATPGQREYMYRRVREIRNSKPIFALDFWNDGEFCSGCIAGGKSYLHINANGDAEPCAFIHYSNVNIKEASLLDALRSPLFRAYRQRQPFDENLLRPCPLLDNPDALVEMVRESKAESTELEAPEAVEMLCAKTRKAAEQWAPVAERLWKASGKERAGVGGG</sequence>
<keyword evidence="2" id="KW-0479">Metal-binding</keyword>
<dbReference type="Gene3D" id="3.20.20.70">
    <property type="entry name" value="Aldolase class I"/>
    <property type="match status" value="1"/>
</dbReference>
<accession>A0A644TUU4</accession>
<dbReference type="InterPro" id="IPR023885">
    <property type="entry name" value="4Fe4S-binding_SPASM_dom"/>
</dbReference>
<dbReference type="SFLD" id="SFLDG01067">
    <property type="entry name" value="SPASM/twitch_domain_containing"/>
    <property type="match status" value="1"/>
</dbReference>
<dbReference type="SUPFAM" id="SSF102114">
    <property type="entry name" value="Radical SAM enzymes"/>
    <property type="match status" value="1"/>
</dbReference>
<dbReference type="GO" id="GO:0046872">
    <property type="term" value="F:metal ion binding"/>
    <property type="evidence" value="ECO:0007669"/>
    <property type="project" value="UniProtKB-KW"/>
</dbReference>
<dbReference type="PANTHER" id="PTHR43524">
    <property type="entry name" value="RADICAL SAM SUPERFAMILY PROTEIN"/>
    <property type="match status" value="1"/>
</dbReference>
<keyword evidence="1" id="KW-0949">S-adenosyl-L-methionine</keyword>
<proteinExistence type="predicted"/>
<dbReference type="InterPro" id="IPR058240">
    <property type="entry name" value="rSAM_sf"/>
</dbReference>
<dbReference type="EMBL" id="VSSQ01000054">
    <property type="protein sequence ID" value="MPL70660.1"/>
    <property type="molecule type" value="Genomic_DNA"/>
</dbReference>
<evidence type="ECO:0000256" key="1">
    <source>
        <dbReference type="ARBA" id="ARBA00022691"/>
    </source>
</evidence>
<feature type="domain" description="Radical SAM core" evidence="5">
    <location>
        <begin position="102"/>
        <end position="311"/>
    </location>
</feature>
<dbReference type="SFLD" id="SFLDS00029">
    <property type="entry name" value="Radical_SAM"/>
    <property type="match status" value="1"/>
</dbReference>
<dbReference type="CDD" id="cd01335">
    <property type="entry name" value="Radical_SAM"/>
    <property type="match status" value="1"/>
</dbReference>
<comment type="caution">
    <text evidence="6">The sequence shown here is derived from an EMBL/GenBank/DDBJ whole genome shotgun (WGS) entry which is preliminary data.</text>
</comment>
<dbReference type="GO" id="GO:0003824">
    <property type="term" value="F:catalytic activity"/>
    <property type="evidence" value="ECO:0007669"/>
    <property type="project" value="InterPro"/>
</dbReference>
<dbReference type="CDD" id="cd21128">
    <property type="entry name" value="SPASM_rSAM"/>
    <property type="match status" value="1"/>
</dbReference>
<protein>
    <submittedName>
        <fullName evidence="6">Coenzyme PQQ synthesis protein E</fullName>
    </submittedName>
</protein>
<name>A0A644TUU4_9ZZZZ</name>